<dbReference type="EMBL" id="PITI01000715">
    <property type="protein sequence ID" value="TBU04786.1"/>
    <property type="molecule type" value="Genomic_DNA"/>
</dbReference>
<evidence type="ECO:0000313" key="1">
    <source>
        <dbReference type="EMBL" id="TBU04786.1"/>
    </source>
</evidence>
<gene>
    <name evidence="1" type="ORF">CWI36_0715p0030</name>
</gene>
<dbReference type="AlphaFoldDB" id="A0A4Q9LB98"/>
<keyword evidence="2" id="KW-1185">Reference proteome</keyword>
<sequence length="307" mass="37052">MEIKKEFLPTFKKHLSTEYLKNSIFKEELSKIGIYKLLNYKNSTIYSFTKNTLKVSLVPLNISEIILKSTYEINTAIFHNLNYQFYKFLSLQNIEFVKLVYKNNLFQNIYKFVNKFPGKDKIEIIHNKNFLKYNSNLIQKPKNRQIVELKSKENKFLTFFKNKINFIKGFYNKIEIKENEIKKLENEVLPEILFNINKLNEIKYFFVESGFYQTNEFYNNLIQSYFDSIYNISLVRYNNVESDGIVKVNGIESIKFIFEVKYSLYGQNNSFFKTKKNKNFLIQTEFIKSEEHNNLWKVKEFFYEEIK</sequence>
<comment type="caution">
    <text evidence="1">The sequence shown here is derived from an EMBL/GenBank/DDBJ whole genome shotgun (WGS) entry which is preliminary data.</text>
</comment>
<reference evidence="1 2" key="1">
    <citation type="submission" date="2017-12" db="EMBL/GenBank/DDBJ databases">
        <authorList>
            <person name="Pombert J.-F."/>
            <person name="Haag K.L."/>
            <person name="Ebert D."/>
        </authorList>
    </citation>
    <scope>NUCLEOTIDE SEQUENCE [LARGE SCALE GENOMIC DNA]</scope>
    <source>
        <strain evidence="1">BE-OM-2</strain>
    </source>
</reference>
<accession>A0A4Q9LB98</accession>
<name>A0A4Q9LB98_9MICR</name>
<organism evidence="1 2">
    <name type="scientific">Hamiltosporidium magnivora</name>
    <dbReference type="NCBI Taxonomy" id="148818"/>
    <lineage>
        <taxon>Eukaryota</taxon>
        <taxon>Fungi</taxon>
        <taxon>Fungi incertae sedis</taxon>
        <taxon>Microsporidia</taxon>
        <taxon>Dubosqiidae</taxon>
        <taxon>Hamiltosporidium</taxon>
    </lineage>
</organism>
<proteinExistence type="predicted"/>
<dbReference type="VEuPathDB" id="MicrosporidiaDB:CWI39_0369p0010"/>
<protein>
    <submittedName>
        <fullName evidence="1">Uncharacterized protein</fullName>
    </submittedName>
</protein>
<dbReference type="Proteomes" id="UP000291404">
    <property type="component" value="Unassembled WGS sequence"/>
</dbReference>
<evidence type="ECO:0000313" key="2">
    <source>
        <dbReference type="Proteomes" id="UP000291404"/>
    </source>
</evidence>
<dbReference type="VEuPathDB" id="MicrosporidiaDB:CWI36_0715p0030"/>